<dbReference type="InterPro" id="IPR000014">
    <property type="entry name" value="PAS"/>
</dbReference>
<dbReference type="PROSITE" id="PS50109">
    <property type="entry name" value="HIS_KIN"/>
    <property type="match status" value="1"/>
</dbReference>
<dbReference type="GO" id="GO:0005524">
    <property type="term" value="F:ATP binding"/>
    <property type="evidence" value="ECO:0007669"/>
    <property type="project" value="UniProtKB-KW"/>
</dbReference>
<dbReference type="SUPFAM" id="SSF47384">
    <property type="entry name" value="Homodimeric domain of signal transducing histidine kinase"/>
    <property type="match status" value="1"/>
</dbReference>
<dbReference type="CDD" id="cd00082">
    <property type="entry name" value="HisKA"/>
    <property type="match status" value="1"/>
</dbReference>
<keyword evidence="9" id="KW-0812">Transmembrane</keyword>
<evidence type="ECO:0000313" key="14">
    <source>
        <dbReference type="Proteomes" id="UP000262004"/>
    </source>
</evidence>
<proteinExistence type="predicted"/>
<evidence type="ECO:0000259" key="12">
    <source>
        <dbReference type="PROSITE" id="PS50113"/>
    </source>
</evidence>
<dbReference type="Proteomes" id="UP000262004">
    <property type="component" value="Chromosome"/>
</dbReference>
<keyword evidence="9" id="KW-1133">Transmembrane helix</keyword>
<dbReference type="InterPro" id="IPR003661">
    <property type="entry name" value="HisK_dim/P_dom"/>
</dbReference>
<keyword evidence="7" id="KW-0067">ATP-binding</keyword>
<dbReference type="GO" id="GO:0006355">
    <property type="term" value="P:regulation of DNA-templated transcription"/>
    <property type="evidence" value="ECO:0007669"/>
    <property type="project" value="InterPro"/>
</dbReference>
<dbReference type="PANTHER" id="PTHR43065:SF10">
    <property type="entry name" value="PEROXIDE STRESS-ACTIVATED HISTIDINE KINASE MAK3"/>
    <property type="match status" value="1"/>
</dbReference>
<dbReference type="PANTHER" id="PTHR43065">
    <property type="entry name" value="SENSOR HISTIDINE KINASE"/>
    <property type="match status" value="1"/>
</dbReference>
<protein>
    <recommendedName>
        <fullName evidence="2">histidine kinase</fullName>
        <ecNumber evidence="2">2.7.13.3</ecNumber>
    </recommendedName>
</protein>
<dbReference type="CDD" id="cd00130">
    <property type="entry name" value="PAS"/>
    <property type="match status" value="1"/>
</dbReference>
<dbReference type="EMBL" id="AP018558">
    <property type="protein sequence ID" value="BBD77052.1"/>
    <property type="molecule type" value="Genomic_DNA"/>
</dbReference>
<dbReference type="Pfam" id="PF02518">
    <property type="entry name" value="HATPase_c"/>
    <property type="match status" value="1"/>
</dbReference>
<dbReference type="InterPro" id="IPR036890">
    <property type="entry name" value="HATPase_C_sf"/>
</dbReference>
<dbReference type="Gene3D" id="3.30.565.10">
    <property type="entry name" value="Histidine kinase-like ATPase, C-terminal domain"/>
    <property type="match status" value="1"/>
</dbReference>
<evidence type="ECO:0000256" key="2">
    <source>
        <dbReference type="ARBA" id="ARBA00012438"/>
    </source>
</evidence>
<dbReference type="InterPro" id="IPR013767">
    <property type="entry name" value="PAS_fold"/>
</dbReference>
<evidence type="ECO:0000259" key="10">
    <source>
        <dbReference type="PROSITE" id="PS50109"/>
    </source>
</evidence>
<evidence type="ECO:0000256" key="3">
    <source>
        <dbReference type="ARBA" id="ARBA00022553"/>
    </source>
</evidence>
<reference evidence="13 14" key="1">
    <citation type="submission" date="2018-04" db="EMBL/GenBank/DDBJ databases">
        <title>Complete genome sequence of Hydrogenophilus thermoluteolus TH-1.</title>
        <authorList>
            <person name="Arai H."/>
        </authorList>
    </citation>
    <scope>NUCLEOTIDE SEQUENCE [LARGE SCALE GENOMIC DNA]</scope>
    <source>
        <strain evidence="13 14">TH-1</strain>
    </source>
</reference>
<evidence type="ECO:0000256" key="1">
    <source>
        <dbReference type="ARBA" id="ARBA00000085"/>
    </source>
</evidence>
<dbReference type="SMART" id="SM00387">
    <property type="entry name" value="HATPase_c"/>
    <property type="match status" value="1"/>
</dbReference>
<dbReference type="SUPFAM" id="SSF55785">
    <property type="entry name" value="PYP-like sensor domain (PAS domain)"/>
    <property type="match status" value="1"/>
</dbReference>
<keyword evidence="5" id="KW-0547">Nucleotide-binding</keyword>
<dbReference type="SMART" id="SM00091">
    <property type="entry name" value="PAS"/>
    <property type="match status" value="1"/>
</dbReference>
<gene>
    <name evidence="13" type="ORF">HPTL_0784</name>
</gene>
<dbReference type="EC" id="2.7.13.3" evidence="2"/>
<dbReference type="InterPro" id="IPR035965">
    <property type="entry name" value="PAS-like_dom_sf"/>
</dbReference>
<dbReference type="SMART" id="SM00388">
    <property type="entry name" value="HisKA"/>
    <property type="match status" value="1"/>
</dbReference>
<evidence type="ECO:0000256" key="7">
    <source>
        <dbReference type="ARBA" id="ARBA00022840"/>
    </source>
</evidence>
<dbReference type="InterPro" id="IPR000700">
    <property type="entry name" value="PAS-assoc_C"/>
</dbReference>
<dbReference type="Pfam" id="PF00512">
    <property type="entry name" value="HisKA"/>
    <property type="match status" value="1"/>
</dbReference>
<keyword evidence="6 13" id="KW-0418">Kinase</keyword>
<dbReference type="Gene3D" id="3.30.450.20">
    <property type="entry name" value="PAS domain"/>
    <property type="match status" value="1"/>
</dbReference>
<dbReference type="InterPro" id="IPR036097">
    <property type="entry name" value="HisK_dim/P_sf"/>
</dbReference>
<evidence type="ECO:0000313" key="13">
    <source>
        <dbReference type="EMBL" id="BBD77052.1"/>
    </source>
</evidence>
<evidence type="ECO:0000256" key="6">
    <source>
        <dbReference type="ARBA" id="ARBA00022777"/>
    </source>
</evidence>
<dbReference type="SMART" id="SM00086">
    <property type="entry name" value="PAC"/>
    <property type="match status" value="1"/>
</dbReference>
<dbReference type="PRINTS" id="PR00344">
    <property type="entry name" value="BCTRLSENSOR"/>
</dbReference>
<name>A0A2Z6DXC1_HYDTE</name>
<dbReference type="RefSeq" id="WP_170141265.1">
    <property type="nucleotide sequence ID" value="NZ_AP018558.1"/>
</dbReference>
<keyword evidence="8" id="KW-0902">Two-component regulatory system</keyword>
<dbReference type="PROSITE" id="PS50112">
    <property type="entry name" value="PAS"/>
    <property type="match status" value="1"/>
</dbReference>
<evidence type="ECO:0000256" key="8">
    <source>
        <dbReference type="ARBA" id="ARBA00023012"/>
    </source>
</evidence>
<dbReference type="AlphaFoldDB" id="A0A2Z6DXC1"/>
<accession>A0A2Z6DXC1</accession>
<keyword evidence="4" id="KW-0808">Transferase</keyword>
<feature type="transmembrane region" description="Helical" evidence="9">
    <location>
        <begin position="217"/>
        <end position="237"/>
    </location>
</feature>
<feature type="domain" description="PAS" evidence="11">
    <location>
        <begin position="252"/>
        <end position="324"/>
    </location>
</feature>
<dbReference type="SUPFAM" id="SSF55874">
    <property type="entry name" value="ATPase domain of HSP90 chaperone/DNA topoisomerase II/histidine kinase"/>
    <property type="match status" value="1"/>
</dbReference>
<dbReference type="Gene3D" id="1.10.287.130">
    <property type="match status" value="1"/>
</dbReference>
<comment type="catalytic activity">
    <reaction evidence="1">
        <text>ATP + protein L-histidine = ADP + protein N-phospho-L-histidine.</text>
        <dbReference type="EC" id="2.7.13.3"/>
    </reaction>
</comment>
<keyword evidence="14" id="KW-1185">Reference proteome</keyword>
<dbReference type="PROSITE" id="PS50113">
    <property type="entry name" value="PAC"/>
    <property type="match status" value="1"/>
</dbReference>
<evidence type="ECO:0000256" key="5">
    <source>
        <dbReference type="ARBA" id="ARBA00022741"/>
    </source>
</evidence>
<dbReference type="GO" id="GO:0000155">
    <property type="term" value="F:phosphorelay sensor kinase activity"/>
    <property type="evidence" value="ECO:0007669"/>
    <property type="project" value="InterPro"/>
</dbReference>
<dbReference type="InterPro" id="IPR005467">
    <property type="entry name" value="His_kinase_dom"/>
</dbReference>
<evidence type="ECO:0000259" key="11">
    <source>
        <dbReference type="PROSITE" id="PS50112"/>
    </source>
</evidence>
<evidence type="ECO:0000256" key="9">
    <source>
        <dbReference type="SAM" id="Phobius"/>
    </source>
</evidence>
<dbReference type="Pfam" id="PF00989">
    <property type="entry name" value="PAS"/>
    <property type="match status" value="1"/>
</dbReference>
<keyword evidence="3" id="KW-0597">Phosphoprotein</keyword>
<feature type="domain" description="Histidine kinase" evidence="10">
    <location>
        <begin position="400"/>
        <end position="622"/>
    </location>
</feature>
<organism evidence="13 14">
    <name type="scientific">Hydrogenophilus thermoluteolus</name>
    <name type="common">Pseudomonas hydrogenothermophila</name>
    <dbReference type="NCBI Taxonomy" id="297"/>
    <lineage>
        <taxon>Bacteria</taxon>
        <taxon>Pseudomonadati</taxon>
        <taxon>Pseudomonadota</taxon>
        <taxon>Hydrogenophilia</taxon>
        <taxon>Hydrogenophilales</taxon>
        <taxon>Hydrogenophilaceae</taxon>
        <taxon>Hydrogenophilus</taxon>
    </lineage>
</organism>
<sequence>MRRFAQHNPLFWPPLIAVLTLMLALAATAGYQWLSLEAQRTQQRIQDTLWLRQYLTFQLDDLAAKLKGTVEAISSPDGAISFTASKTLLFRQHRELTALEIVPHASRALRCQAEQPWSFVASDPGKSELVWCHPLADGLALIAHIDLATFLAQAPWWVLQHYHAALYDAQGELLALSGAPTTEAPESRYRTVVTLPGVEWMVELAGDPPVTPFAQRLLLTASFILGLAAIVAIGFAARAANARLQALKALKDEVAFRRAMENSLRVGLRARDREGKILYVNDAFCAMTGFTARELIGRSPPMPYWDPQKQEETEALHRKILAGEGPTAGFEIGFRRKDGRPLEALVFEAPLVDGEGKQIGWMASIIDVTEQRQKEREIEWQRNRLAAQARLVTLGEMAAAIAHELNQPLLAIASYASGARHLLQQDANRGTAGDNPTGAALSDALTAIERQALRAGEVVQRIRQFSRHREPLYAPHAIGKLMTEVVQLVEPLAKRSGVHIQVTPGPEITVEVDAILLQQAVANVLINGIEAAAEPEARARRVALTWQVDGDQFAIVLRDWGPGIAETAWQRLDEAFITHKPDGLGLGLWVTRSVVEAHRGRLTIRRHPDGGTEVMLRFPRQATHAARSASPQPAAAH</sequence>
<evidence type="ECO:0000256" key="4">
    <source>
        <dbReference type="ARBA" id="ARBA00022679"/>
    </source>
</evidence>
<keyword evidence="9" id="KW-0472">Membrane</keyword>
<dbReference type="InterPro" id="IPR001610">
    <property type="entry name" value="PAC"/>
</dbReference>
<dbReference type="NCBIfam" id="TIGR00229">
    <property type="entry name" value="sensory_box"/>
    <property type="match status" value="1"/>
</dbReference>
<dbReference type="InterPro" id="IPR003594">
    <property type="entry name" value="HATPase_dom"/>
</dbReference>
<feature type="domain" description="PAC" evidence="12">
    <location>
        <begin position="328"/>
        <end position="380"/>
    </location>
</feature>
<dbReference type="InterPro" id="IPR004358">
    <property type="entry name" value="Sig_transdc_His_kin-like_C"/>
</dbReference>
<dbReference type="KEGG" id="htl:HPTL_0784"/>